<name>A0A938XRB0_9FIRM</name>
<feature type="transmembrane region" description="Helical" evidence="1">
    <location>
        <begin position="62"/>
        <end position="81"/>
    </location>
</feature>
<reference evidence="2" key="1">
    <citation type="submission" date="2021-01" db="EMBL/GenBank/DDBJ databases">
        <title>Genomic Encyclopedia of Type Strains, Phase IV (KMG-IV): sequencing the most valuable type-strain genomes for metagenomic binning, comparative biology and taxonomic classification.</title>
        <authorList>
            <person name="Goeker M."/>
        </authorList>
    </citation>
    <scope>NUCLEOTIDE SEQUENCE</scope>
    <source>
        <strain evidence="2">DSM 23230</strain>
    </source>
</reference>
<dbReference type="Proteomes" id="UP000774000">
    <property type="component" value="Unassembled WGS sequence"/>
</dbReference>
<feature type="transmembrane region" description="Helical" evidence="1">
    <location>
        <begin position="38"/>
        <end position="56"/>
    </location>
</feature>
<protein>
    <submittedName>
        <fullName evidence="2">Ca2+/Na+ antiporter</fullName>
    </submittedName>
</protein>
<evidence type="ECO:0000256" key="1">
    <source>
        <dbReference type="SAM" id="Phobius"/>
    </source>
</evidence>
<dbReference type="AlphaFoldDB" id="A0A938XRB0"/>
<evidence type="ECO:0000313" key="3">
    <source>
        <dbReference type="Proteomes" id="UP000774000"/>
    </source>
</evidence>
<comment type="caution">
    <text evidence="2">The sequence shown here is derived from an EMBL/GenBank/DDBJ whole genome shotgun (WGS) entry which is preliminary data.</text>
</comment>
<keyword evidence="1" id="KW-0812">Transmembrane</keyword>
<keyword evidence="1" id="KW-0472">Membrane</keyword>
<accession>A0A938XRB0</accession>
<organism evidence="2 3">
    <name type="scientific">Halanaerobacter jeridensis</name>
    <dbReference type="NCBI Taxonomy" id="706427"/>
    <lineage>
        <taxon>Bacteria</taxon>
        <taxon>Bacillati</taxon>
        <taxon>Bacillota</taxon>
        <taxon>Clostridia</taxon>
        <taxon>Halanaerobiales</taxon>
        <taxon>Halobacteroidaceae</taxon>
        <taxon>Halanaerobacter</taxon>
    </lineage>
</organism>
<gene>
    <name evidence="2" type="ORF">JOC47_001037</name>
</gene>
<sequence>MEFLTSNITFALHMLFVITVVMNITLESLGFEVNIFKIITILLLVLCFFVLLVIKSHLNNLYWFYLIVEIYIFFDNIYYFIQYQKK</sequence>
<feature type="transmembrane region" description="Helical" evidence="1">
    <location>
        <begin position="6"/>
        <end position="26"/>
    </location>
</feature>
<evidence type="ECO:0000313" key="2">
    <source>
        <dbReference type="EMBL" id="MBM7556201.1"/>
    </source>
</evidence>
<keyword evidence="1" id="KW-1133">Transmembrane helix</keyword>
<keyword evidence="3" id="KW-1185">Reference proteome</keyword>
<dbReference type="EMBL" id="JAFBDQ010000004">
    <property type="protein sequence ID" value="MBM7556201.1"/>
    <property type="molecule type" value="Genomic_DNA"/>
</dbReference>
<proteinExistence type="predicted"/>